<evidence type="ECO:0000313" key="8">
    <source>
        <dbReference type="EMBL" id="PJK28239.1"/>
    </source>
</evidence>
<dbReference type="GO" id="GO:0000155">
    <property type="term" value="F:phosphorelay sensor kinase activity"/>
    <property type="evidence" value="ECO:0007669"/>
    <property type="project" value="InterPro"/>
</dbReference>
<proteinExistence type="predicted"/>
<dbReference type="AlphaFoldDB" id="A0A2M9FXS6"/>
<dbReference type="PANTHER" id="PTHR43155">
    <property type="entry name" value="CYCLIC DI-GMP PHOSPHODIESTERASE PA4108-RELATED"/>
    <property type="match status" value="1"/>
</dbReference>
<organism evidence="8 9">
    <name type="scientific">Minwuia thermotolerans</name>
    <dbReference type="NCBI Taxonomy" id="2056226"/>
    <lineage>
        <taxon>Bacteria</taxon>
        <taxon>Pseudomonadati</taxon>
        <taxon>Pseudomonadota</taxon>
        <taxon>Alphaproteobacteria</taxon>
        <taxon>Minwuiales</taxon>
        <taxon>Minwuiaceae</taxon>
        <taxon>Minwuia</taxon>
    </lineage>
</organism>
<dbReference type="InterPro" id="IPR037522">
    <property type="entry name" value="HD_GYP_dom"/>
</dbReference>
<keyword evidence="2" id="KW-1003">Cell membrane</keyword>
<evidence type="ECO:0000256" key="6">
    <source>
        <dbReference type="SAM" id="Phobius"/>
    </source>
</evidence>
<name>A0A2M9FXS6_9PROT</name>
<dbReference type="Gene3D" id="1.10.3210.10">
    <property type="entry name" value="Hypothetical protein af1432"/>
    <property type="match status" value="1"/>
</dbReference>
<keyword evidence="3 6" id="KW-0812">Transmembrane</keyword>
<dbReference type="InterPro" id="IPR035965">
    <property type="entry name" value="PAS-like_dom_sf"/>
</dbReference>
<evidence type="ECO:0000256" key="2">
    <source>
        <dbReference type="ARBA" id="ARBA00022475"/>
    </source>
</evidence>
<feature type="transmembrane region" description="Helical" evidence="6">
    <location>
        <begin position="68"/>
        <end position="93"/>
    </location>
</feature>
<dbReference type="Pfam" id="PF07694">
    <property type="entry name" value="5TM-5TMR_LYT"/>
    <property type="match status" value="1"/>
</dbReference>
<dbReference type="Gene3D" id="1.10.1760.20">
    <property type="match status" value="1"/>
</dbReference>
<evidence type="ECO:0000313" key="9">
    <source>
        <dbReference type="Proteomes" id="UP000229498"/>
    </source>
</evidence>
<dbReference type="GO" id="GO:0071555">
    <property type="term" value="P:cell wall organization"/>
    <property type="evidence" value="ECO:0007669"/>
    <property type="project" value="InterPro"/>
</dbReference>
<dbReference type="SUPFAM" id="SSF55785">
    <property type="entry name" value="PYP-like sensor domain (PAS domain)"/>
    <property type="match status" value="1"/>
</dbReference>
<protein>
    <recommendedName>
        <fullName evidence="7">HD-GYP domain-containing protein</fullName>
    </recommendedName>
</protein>
<feature type="domain" description="HD-GYP" evidence="7">
    <location>
        <begin position="363"/>
        <end position="558"/>
    </location>
</feature>
<accession>A0A2M9FXS6</accession>
<dbReference type="InterPro" id="IPR003607">
    <property type="entry name" value="HD/PDEase_dom"/>
</dbReference>
<dbReference type="Proteomes" id="UP000229498">
    <property type="component" value="Unassembled WGS sequence"/>
</dbReference>
<dbReference type="GO" id="GO:0008081">
    <property type="term" value="F:phosphoric diester hydrolase activity"/>
    <property type="evidence" value="ECO:0007669"/>
    <property type="project" value="UniProtKB-ARBA"/>
</dbReference>
<dbReference type="SUPFAM" id="SSF109604">
    <property type="entry name" value="HD-domain/PDEase-like"/>
    <property type="match status" value="1"/>
</dbReference>
<dbReference type="EMBL" id="PHIG01000047">
    <property type="protein sequence ID" value="PJK28239.1"/>
    <property type="molecule type" value="Genomic_DNA"/>
</dbReference>
<dbReference type="InterPro" id="IPR011620">
    <property type="entry name" value="Sig_transdc_His_kinase_LytS_TM"/>
</dbReference>
<dbReference type="PANTHER" id="PTHR43155:SF2">
    <property type="entry name" value="CYCLIC DI-GMP PHOSPHODIESTERASE PA4108"/>
    <property type="match status" value="1"/>
</dbReference>
<dbReference type="SMART" id="SM00471">
    <property type="entry name" value="HDc"/>
    <property type="match status" value="1"/>
</dbReference>
<evidence type="ECO:0000256" key="3">
    <source>
        <dbReference type="ARBA" id="ARBA00022692"/>
    </source>
</evidence>
<dbReference type="PROSITE" id="PS51832">
    <property type="entry name" value="HD_GYP"/>
    <property type="match status" value="1"/>
</dbReference>
<comment type="caution">
    <text evidence="8">The sequence shown here is derived from an EMBL/GenBank/DDBJ whole genome shotgun (WGS) entry which is preliminary data.</text>
</comment>
<evidence type="ECO:0000256" key="4">
    <source>
        <dbReference type="ARBA" id="ARBA00022989"/>
    </source>
</evidence>
<evidence type="ECO:0000256" key="5">
    <source>
        <dbReference type="ARBA" id="ARBA00023136"/>
    </source>
</evidence>
<keyword evidence="4 6" id="KW-1133">Transmembrane helix</keyword>
<dbReference type="CDD" id="cd00077">
    <property type="entry name" value="HDc"/>
    <property type="match status" value="1"/>
</dbReference>
<feature type="transmembrane region" description="Helical" evidence="6">
    <location>
        <begin position="37"/>
        <end position="56"/>
    </location>
</feature>
<keyword evidence="5 6" id="KW-0472">Membrane</keyword>
<dbReference type="GO" id="GO:0005886">
    <property type="term" value="C:plasma membrane"/>
    <property type="evidence" value="ECO:0007669"/>
    <property type="project" value="UniProtKB-SubCell"/>
</dbReference>
<dbReference type="OrthoDB" id="9176789at2"/>
<keyword evidence="9" id="KW-1185">Reference proteome</keyword>
<evidence type="ECO:0000259" key="7">
    <source>
        <dbReference type="PROSITE" id="PS51832"/>
    </source>
</evidence>
<evidence type="ECO:0000256" key="1">
    <source>
        <dbReference type="ARBA" id="ARBA00004651"/>
    </source>
</evidence>
<feature type="transmembrane region" description="Helical" evidence="6">
    <location>
        <begin position="165"/>
        <end position="184"/>
    </location>
</feature>
<dbReference type="Pfam" id="PF13487">
    <property type="entry name" value="HD_5"/>
    <property type="match status" value="1"/>
</dbReference>
<gene>
    <name evidence="8" type="ORF">CVT23_17860</name>
</gene>
<sequence length="561" mass="60768">MQILFLDLAQNASLLLALCFLQRFIVEKEKSHKRRRSVYSGFLFGIAAISAMLMATETAPGVIFDGRTVVLSMGALFGGPLVAVLSAAMAAAFRLWLGGGGALVGVCVIATATGIGLLARKAVGGHETDVKFWRLVAIGLLVHLGAAAWFLALPFDFGATGYVDVVWPYVAILTPATVITGLLLREIEKMRQVDRIVRESRDRFTELFESSTVALFEEDVSATLRQLGKLRAEGVENLRQRLVDEPALIARLARTIRVVDVNPAAVRMFGAGSPADLRGDISTLFGDGADRTFANLLCAIWNGEPEFLEQTTFRTLDGEEKAGLISVPLPASPEAARHVPVSIVDISDQIAAEEQSRKLGKQLENAALGAVTAVAATVEKRDPYTSGHQANVAALSVEIARKLSWDEFRIEGLRLGALIHDIGKISVPAEILNRPGKLTDSEFTIIKAHPLNGYDILASTEFPWPIHAMILQHHERLDGSGYPNGLTADAILEESRVLSVADVLDAITSHRPYRPGLGIEVALKEIEDGRGARYDPAVVDAALALVRDDGYRWQKDLKETS</sequence>
<dbReference type="RefSeq" id="WP_109794687.1">
    <property type="nucleotide sequence ID" value="NZ_PHIG01000047.1"/>
</dbReference>
<comment type="subcellular location">
    <subcellularLocation>
        <location evidence="1">Cell membrane</location>
        <topology evidence="1">Multi-pass membrane protein</topology>
    </subcellularLocation>
</comment>
<feature type="transmembrane region" description="Helical" evidence="6">
    <location>
        <begin position="132"/>
        <end position="153"/>
    </location>
</feature>
<reference evidence="8 9" key="1">
    <citation type="submission" date="2017-11" db="EMBL/GenBank/DDBJ databases">
        <title>Draft genome sequence of Rhizobiales bacterium SY3-13.</title>
        <authorList>
            <person name="Sun C."/>
        </authorList>
    </citation>
    <scope>NUCLEOTIDE SEQUENCE [LARGE SCALE GENOMIC DNA]</scope>
    <source>
        <strain evidence="8 9">SY3-13</strain>
    </source>
</reference>
<feature type="transmembrane region" description="Helical" evidence="6">
    <location>
        <begin position="99"/>
        <end position="120"/>
    </location>
</feature>
<dbReference type="Gene3D" id="3.30.450.20">
    <property type="entry name" value="PAS domain"/>
    <property type="match status" value="1"/>
</dbReference>